<feature type="compositionally biased region" description="Basic and acidic residues" evidence="2">
    <location>
        <begin position="176"/>
        <end position="190"/>
    </location>
</feature>
<feature type="compositionally biased region" description="Basic and acidic residues" evidence="2">
    <location>
        <begin position="210"/>
        <end position="223"/>
    </location>
</feature>
<proteinExistence type="predicted"/>
<reference evidence="3 4" key="1">
    <citation type="journal article" date="2017" name="Nat. Ecol. Evol.">
        <title>Scallop genome provides insights into evolution of bilaterian karyotype and development.</title>
        <authorList>
            <person name="Wang S."/>
            <person name="Zhang J."/>
            <person name="Jiao W."/>
            <person name="Li J."/>
            <person name="Xun X."/>
            <person name="Sun Y."/>
            <person name="Guo X."/>
            <person name="Huan P."/>
            <person name="Dong B."/>
            <person name="Zhang L."/>
            <person name="Hu X."/>
            <person name="Sun X."/>
            <person name="Wang J."/>
            <person name="Zhao C."/>
            <person name="Wang Y."/>
            <person name="Wang D."/>
            <person name="Huang X."/>
            <person name="Wang R."/>
            <person name="Lv J."/>
            <person name="Li Y."/>
            <person name="Zhang Z."/>
            <person name="Liu B."/>
            <person name="Lu W."/>
            <person name="Hui Y."/>
            <person name="Liang J."/>
            <person name="Zhou Z."/>
            <person name="Hou R."/>
            <person name="Li X."/>
            <person name="Liu Y."/>
            <person name="Li H."/>
            <person name="Ning X."/>
            <person name="Lin Y."/>
            <person name="Zhao L."/>
            <person name="Xing Q."/>
            <person name="Dou J."/>
            <person name="Li Y."/>
            <person name="Mao J."/>
            <person name="Guo H."/>
            <person name="Dou H."/>
            <person name="Li T."/>
            <person name="Mu C."/>
            <person name="Jiang W."/>
            <person name="Fu Q."/>
            <person name="Fu X."/>
            <person name="Miao Y."/>
            <person name="Liu J."/>
            <person name="Yu Q."/>
            <person name="Li R."/>
            <person name="Liao H."/>
            <person name="Li X."/>
            <person name="Kong Y."/>
            <person name="Jiang Z."/>
            <person name="Chourrout D."/>
            <person name="Li R."/>
            <person name="Bao Z."/>
        </authorList>
    </citation>
    <scope>NUCLEOTIDE SEQUENCE [LARGE SCALE GENOMIC DNA]</scope>
    <source>
        <strain evidence="3 4">PY_sf001</strain>
    </source>
</reference>
<feature type="region of interest" description="Disordered" evidence="2">
    <location>
        <begin position="310"/>
        <end position="356"/>
    </location>
</feature>
<evidence type="ECO:0000256" key="2">
    <source>
        <dbReference type="SAM" id="MobiDB-lite"/>
    </source>
</evidence>
<sequence length="1541" mass="173018">MSTKQSQRSKIPVKRNPSDYLARKKAKEEEELEKAKPKRSKSSVDSEYVVKRRSWIDRRKDTNDAHSQEIRSKRRSLNIDSKADGGLSPRKTAPDRPQRLPVKSDSQIPVSDRSRKNINCESVEPSAPTRSPRRAASPTTSPTRSTKKTRAPPPPVSPTVSSVPTEPVPVISPRKSKQEAVTTEKSKEEVTTQEVNLPEKLKQEVNSPVREVKEVVNTEKETPSRPPRKKRPSSSTSPDRAISVPSVDTSSKSCDKKTEKSEVRFSPEPKLIPDAPLVNGEVSFSLVSVDPKRDDSTENGPLTVNEIVKSSDNQNFHKESLTNQVTTISVESGKSEKSSQATNQNTPFSNGHLPSTEVVEEQIVQVKKSKSESVPQFTSIIFDDNIVDEEVELTFKKFSQQPPDVVSLAESIHSTHSGTSTESFVPNLPSSPPPLLPLGGIPKKLVSAESVEEEVIEVVTSPVVEYKPIAEEKSLECEPVEEEVIVVTKVTKKETLPVNQTEEEELIEVANNIKEEILPVVQREVTSPTASELRAEFFGLNKKSGPVMSEEIFFEDDVPQTNGHVDHMDVFISDLKNEVSLKEADDKDEESDISEADEQENGHFKATFTPGDAKIGSVPTDVAFDDENDGGIQLVSFNTTESSMLQSPGEQSQTDSAFDELMSSTDHDNSNQVSLCNTLEDFQEQEEEVVTETVEVQDFVEFHSPPVKEQMQVDEVVFVESAPQPSKPEPELEKVEPEPEKVEPEPEKVEPEPEKVEPEPEPIVIETMEVVKEVKVESAPKPIHNEPETPLVDDVVTNKVTVVSPPATPMHASYNAGLRDTSSIVKKARNFSDIITEPPKFTVKASTKEVSEERLKQMDMERKAILQQSMKSTKSLDVTYSDEEETVTEDNSQPSPSLGVSDKQKWNADTDEDTTTETDYKVALKSSVSWEDKPEKVNLYSANVVEDGKTTEIVDRESIADLGSTRKQWETLFQSSTTSSPAPKQTPKKGSVKHWEVKLPYKPVGVINSAEPSAEEPSSESSSERKMDDEYANESAIAREIRLANEREEMLKREQEERMELMKRQEESKQMQAKATFEVQNNNNNNNNELKTMYHEMTEADRGSELQRREIIIKQEIEEQQEREQAVSQNVISDNEETDTTDEQIDATESVIAREIRLQQEREEEVAQQRQKEVAPPTPVAPPPVLSETAIKPKATEEVESDPQSEISYEEAIRAYQHEGESLIARELRETREREEELQKMRETLSQTKAVKESPISSSTQSVQKSTPIKSEPVKTKYLSQSVQNKVSSQSTPNKSIRITMTPPVTPQNNSDVIPEKSETPIEKEIRLAGERENELRRQKGLPEISAPRQSLYSDQSPVSNGTDVDVLPTVPSYRNLRSSENSVTMRNYGSNRLQKELEKQRAKELAMKQEGTIKSTSEEHIQTPRYTEEKSDKPVKRNFNIQRRSISNMSNDSEKTPSEHSDTDSLKDMPITPVGPPKEEVPNRFKRTISSGSNVFSYKETTQKAESKIEKELREMREREEELRQQREQIAAARKATSPS</sequence>
<feature type="compositionally biased region" description="Polar residues" evidence="2">
    <location>
        <begin position="889"/>
        <end position="898"/>
    </location>
</feature>
<feature type="compositionally biased region" description="Acidic residues" evidence="2">
    <location>
        <begin position="586"/>
        <end position="599"/>
    </location>
</feature>
<feature type="region of interest" description="Disordered" evidence="2">
    <location>
        <begin position="582"/>
        <end position="612"/>
    </location>
</feature>
<dbReference type="Proteomes" id="UP000242188">
    <property type="component" value="Unassembled WGS sequence"/>
</dbReference>
<feature type="compositionally biased region" description="Basic and acidic residues" evidence="2">
    <location>
        <begin position="1234"/>
        <end position="1243"/>
    </location>
</feature>
<feature type="compositionally biased region" description="Basic and acidic residues" evidence="2">
    <location>
        <begin position="1417"/>
        <end position="1436"/>
    </location>
</feature>
<feature type="compositionally biased region" description="Basic and acidic residues" evidence="2">
    <location>
        <begin position="1502"/>
        <end position="1528"/>
    </location>
</feature>
<feature type="region of interest" description="Disordered" evidence="2">
    <location>
        <begin position="1234"/>
        <end position="1485"/>
    </location>
</feature>
<feature type="region of interest" description="Disordered" evidence="2">
    <location>
        <begin position="972"/>
        <end position="1034"/>
    </location>
</feature>
<feature type="compositionally biased region" description="Basic and acidic residues" evidence="2">
    <location>
        <begin position="1314"/>
        <end position="1338"/>
    </location>
</feature>
<name>A0A210QES5_MIZYE</name>
<feature type="compositionally biased region" description="Polar residues" evidence="2">
    <location>
        <begin position="1376"/>
        <end position="1393"/>
    </location>
</feature>
<gene>
    <name evidence="3" type="ORF">KP79_PYT08365</name>
</gene>
<feature type="compositionally biased region" description="Polar residues" evidence="2">
    <location>
        <begin position="1348"/>
        <end position="1363"/>
    </location>
</feature>
<feature type="region of interest" description="Disordered" evidence="2">
    <location>
        <begin position="1160"/>
        <end position="1207"/>
    </location>
</feature>
<keyword evidence="1" id="KW-0175">Coiled coil</keyword>
<dbReference type="PANTHER" id="PTHR24216">
    <property type="entry name" value="PAXILLIN-RELATED"/>
    <property type="match status" value="1"/>
</dbReference>
<feature type="compositionally biased region" description="Acidic residues" evidence="2">
    <location>
        <begin position="1134"/>
        <end position="1146"/>
    </location>
</feature>
<accession>A0A210QES5</accession>
<protein>
    <submittedName>
        <fullName evidence="3">Uncharacterized protein</fullName>
    </submittedName>
</protein>
<dbReference type="STRING" id="6573.A0A210QES5"/>
<feature type="compositionally biased region" description="Low complexity" evidence="2">
    <location>
        <begin position="1280"/>
        <end position="1291"/>
    </location>
</feature>
<feature type="region of interest" description="Disordered" evidence="2">
    <location>
        <begin position="1497"/>
        <end position="1541"/>
    </location>
</feature>
<feature type="compositionally biased region" description="Basic and acidic residues" evidence="2">
    <location>
        <begin position="1453"/>
        <end position="1468"/>
    </location>
</feature>
<feature type="compositionally biased region" description="Basic and acidic residues" evidence="2">
    <location>
        <begin position="253"/>
        <end position="267"/>
    </location>
</feature>
<feature type="region of interest" description="Disordered" evidence="2">
    <location>
        <begin position="1"/>
        <end position="280"/>
    </location>
</feature>
<feature type="compositionally biased region" description="Basic and acidic residues" evidence="2">
    <location>
        <begin position="42"/>
        <end position="71"/>
    </location>
</feature>
<feature type="compositionally biased region" description="Polar residues" evidence="2">
    <location>
        <begin position="1440"/>
        <end position="1452"/>
    </location>
</feature>
<feature type="compositionally biased region" description="Basic and acidic residues" evidence="2">
    <location>
        <begin position="1160"/>
        <end position="1173"/>
    </location>
</feature>
<feature type="compositionally biased region" description="Polar residues" evidence="2">
    <location>
        <begin position="866"/>
        <end position="878"/>
    </location>
</feature>
<feature type="region of interest" description="Disordered" evidence="2">
    <location>
        <begin position="864"/>
        <end position="917"/>
    </location>
</feature>
<evidence type="ECO:0000256" key="1">
    <source>
        <dbReference type="SAM" id="Coils"/>
    </source>
</evidence>
<comment type="caution">
    <text evidence="3">The sequence shown here is derived from an EMBL/GenBank/DDBJ whole genome shotgun (WGS) entry which is preliminary data.</text>
</comment>
<feature type="compositionally biased region" description="Polar residues" evidence="2">
    <location>
        <begin position="1244"/>
        <end position="1269"/>
    </location>
</feature>
<feature type="compositionally biased region" description="Polar residues" evidence="2">
    <location>
        <begin position="641"/>
        <end position="656"/>
    </location>
</feature>
<evidence type="ECO:0000313" key="3">
    <source>
        <dbReference type="EMBL" id="OWF47277.1"/>
    </source>
</evidence>
<feature type="compositionally biased region" description="Polar residues" evidence="2">
    <location>
        <begin position="321"/>
        <end position="353"/>
    </location>
</feature>
<feature type="compositionally biased region" description="Low complexity" evidence="2">
    <location>
        <begin position="125"/>
        <end position="144"/>
    </location>
</feature>
<feature type="compositionally biased region" description="Low complexity" evidence="2">
    <location>
        <begin position="1529"/>
        <end position="1541"/>
    </location>
</feature>
<organism evidence="3 4">
    <name type="scientific">Mizuhopecten yessoensis</name>
    <name type="common">Japanese scallop</name>
    <name type="synonym">Patinopecten yessoensis</name>
    <dbReference type="NCBI Taxonomy" id="6573"/>
    <lineage>
        <taxon>Eukaryota</taxon>
        <taxon>Metazoa</taxon>
        <taxon>Spiralia</taxon>
        <taxon>Lophotrochozoa</taxon>
        <taxon>Mollusca</taxon>
        <taxon>Bivalvia</taxon>
        <taxon>Autobranchia</taxon>
        <taxon>Pteriomorphia</taxon>
        <taxon>Pectinida</taxon>
        <taxon>Pectinoidea</taxon>
        <taxon>Pectinidae</taxon>
        <taxon>Mizuhopecten</taxon>
    </lineage>
</organism>
<feature type="compositionally biased region" description="Basic and acidic residues" evidence="2">
    <location>
        <begin position="728"/>
        <end position="758"/>
    </location>
</feature>
<dbReference type="OrthoDB" id="524326at2759"/>
<feature type="coiled-coil region" evidence="1">
    <location>
        <begin position="1037"/>
        <end position="1072"/>
    </location>
</feature>
<feature type="compositionally biased region" description="Polar residues" evidence="2">
    <location>
        <begin position="972"/>
        <end position="983"/>
    </location>
</feature>
<feature type="compositionally biased region" description="Low complexity" evidence="2">
    <location>
        <begin position="158"/>
        <end position="173"/>
    </location>
</feature>
<keyword evidence="4" id="KW-1185">Reference proteome</keyword>
<evidence type="ECO:0000313" key="4">
    <source>
        <dbReference type="Proteomes" id="UP000242188"/>
    </source>
</evidence>
<feature type="region of interest" description="Disordered" evidence="2">
    <location>
        <begin position="1119"/>
        <end position="1147"/>
    </location>
</feature>
<dbReference type="EMBL" id="NEDP02003955">
    <property type="protein sequence ID" value="OWF47277.1"/>
    <property type="molecule type" value="Genomic_DNA"/>
</dbReference>
<feature type="compositionally biased region" description="Pro residues" evidence="2">
    <location>
        <begin position="1176"/>
        <end position="1185"/>
    </location>
</feature>
<feature type="region of interest" description="Disordered" evidence="2">
    <location>
        <begin position="641"/>
        <end position="672"/>
    </location>
</feature>
<feature type="region of interest" description="Disordered" evidence="2">
    <location>
        <begin position="720"/>
        <end position="764"/>
    </location>
</feature>
<feature type="compositionally biased region" description="Basic and acidic residues" evidence="2">
    <location>
        <begin position="1394"/>
        <end position="1408"/>
    </location>
</feature>